<dbReference type="InterPro" id="IPR002586">
    <property type="entry name" value="CobQ/CobB/MinD/ParA_Nub-bd_dom"/>
</dbReference>
<keyword evidence="4" id="KW-0418">Kinase</keyword>
<dbReference type="InterPro" id="IPR005702">
    <property type="entry name" value="Wzc-like_C"/>
</dbReference>
<reference evidence="4" key="1">
    <citation type="submission" date="2023-02" db="EMBL/GenBank/DDBJ databases">
        <title>Georgenia sp.10Sc9-8, isolated from a soil sample collected from the Taklamakan desert.</title>
        <authorList>
            <person name="Liu S."/>
        </authorList>
    </citation>
    <scope>NUCLEOTIDE SEQUENCE</scope>
    <source>
        <strain evidence="4">10Sc9-8</strain>
    </source>
</reference>
<dbReference type="PANTHER" id="PTHR32309">
    <property type="entry name" value="TYROSINE-PROTEIN KINASE"/>
    <property type="match status" value="1"/>
</dbReference>
<dbReference type="GO" id="GO:0016301">
    <property type="term" value="F:kinase activity"/>
    <property type="evidence" value="ECO:0007669"/>
    <property type="project" value="UniProtKB-KW"/>
</dbReference>
<evidence type="ECO:0000313" key="5">
    <source>
        <dbReference type="Proteomes" id="UP001165561"/>
    </source>
</evidence>
<comment type="caution">
    <text evidence="4">The sequence shown here is derived from an EMBL/GenBank/DDBJ whole genome shotgun (WGS) entry which is preliminary data.</text>
</comment>
<keyword evidence="1" id="KW-0547">Nucleotide-binding</keyword>
<dbReference type="NCBIfam" id="TIGR01007">
    <property type="entry name" value="eps_fam"/>
    <property type="match status" value="1"/>
</dbReference>
<keyword evidence="5" id="KW-1185">Reference proteome</keyword>
<proteinExistence type="predicted"/>
<organism evidence="4 5">
    <name type="scientific">Georgenia halotolerans</name>
    <dbReference type="NCBI Taxonomy" id="3028317"/>
    <lineage>
        <taxon>Bacteria</taxon>
        <taxon>Bacillati</taxon>
        <taxon>Actinomycetota</taxon>
        <taxon>Actinomycetes</taxon>
        <taxon>Micrococcales</taxon>
        <taxon>Bogoriellaceae</taxon>
        <taxon>Georgenia</taxon>
    </lineage>
</organism>
<dbReference type="Gene3D" id="3.40.50.300">
    <property type="entry name" value="P-loop containing nucleotide triphosphate hydrolases"/>
    <property type="match status" value="1"/>
</dbReference>
<dbReference type="CDD" id="cd05387">
    <property type="entry name" value="BY-kinase"/>
    <property type="match status" value="1"/>
</dbReference>
<dbReference type="EMBL" id="JARACI010000793">
    <property type="protein sequence ID" value="MDD9206144.1"/>
    <property type="molecule type" value="Genomic_DNA"/>
</dbReference>
<feature type="non-terminal residue" evidence="4">
    <location>
        <position position="1"/>
    </location>
</feature>
<gene>
    <name evidence="4" type="ORF">PU560_06640</name>
</gene>
<protein>
    <submittedName>
        <fullName evidence="4">CpsD/CapB family tyrosine-protein kinase</fullName>
    </submittedName>
</protein>
<evidence type="ECO:0000313" key="4">
    <source>
        <dbReference type="EMBL" id="MDD9206144.1"/>
    </source>
</evidence>
<dbReference type="InterPro" id="IPR027417">
    <property type="entry name" value="P-loop_NTPase"/>
</dbReference>
<name>A0ABT5TVX4_9MICO</name>
<feature type="domain" description="CobQ/CobB/MinD/ParA nucleotide binding" evidence="3">
    <location>
        <begin position="23"/>
        <end position="197"/>
    </location>
</feature>
<dbReference type="SUPFAM" id="SSF52540">
    <property type="entry name" value="P-loop containing nucleoside triphosphate hydrolases"/>
    <property type="match status" value="1"/>
</dbReference>
<keyword evidence="4" id="KW-0808">Transferase</keyword>
<evidence type="ECO:0000256" key="2">
    <source>
        <dbReference type="ARBA" id="ARBA00022840"/>
    </source>
</evidence>
<sequence length="204" mass="21588">EAVRRLRTNLQYANLSDQNSSFLVTSSISGEGKSMTSVNLAIALADTGARTVLVDADLRRPSVADYLGLEGEAGLTTVLVGRAELGDVLQEWSEGGIAVLAAGHLPPNPAEMLGSREMSELLSELTASYDAVVIDSPPLLPVTDAALLSKLVSGTLLLAGTDRVRKAELTASLEALDAVDARILGIVLNRVERKHRSYDDGTYT</sequence>
<dbReference type="Pfam" id="PF01656">
    <property type="entry name" value="CbiA"/>
    <property type="match status" value="1"/>
</dbReference>
<dbReference type="PANTHER" id="PTHR32309:SF13">
    <property type="entry name" value="FERRIC ENTEROBACTIN TRANSPORT PROTEIN FEPE"/>
    <property type="match status" value="1"/>
</dbReference>
<evidence type="ECO:0000256" key="1">
    <source>
        <dbReference type="ARBA" id="ARBA00022741"/>
    </source>
</evidence>
<dbReference type="Proteomes" id="UP001165561">
    <property type="component" value="Unassembled WGS sequence"/>
</dbReference>
<accession>A0ABT5TVX4</accession>
<evidence type="ECO:0000259" key="3">
    <source>
        <dbReference type="Pfam" id="PF01656"/>
    </source>
</evidence>
<keyword evidence="2" id="KW-0067">ATP-binding</keyword>
<dbReference type="InterPro" id="IPR050445">
    <property type="entry name" value="Bact_polysacc_biosynth/exp"/>
</dbReference>